<accession>A0A6N4WD54</accession>
<keyword evidence="3" id="KW-1185">Reference proteome</keyword>
<protein>
    <recommendedName>
        <fullName evidence="4">Alanine, arginine and proline rich protein</fullName>
    </recommendedName>
</protein>
<gene>
    <name evidence="2" type="ORF">MANY_53030</name>
</gene>
<dbReference type="InterPro" id="IPR045596">
    <property type="entry name" value="DUF6459"/>
</dbReference>
<dbReference type="Proteomes" id="UP000467249">
    <property type="component" value="Chromosome"/>
</dbReference>
<dbReference type="Pfam" id="PF20060">
    <property type="entry name" value="DUF6459"/>
    <property type="match status" value="1"/>
</dbReference>
<evidence type="ECO:0000256" key="1">
    <source>
        <dbReference type="SAM" id="MobiDB-lite"/>
    </source>
</evidence>
<feature type="region of interest" description="Disordered" evidence="1">
    <location>
        <begin position="19"/>
        <end position="41"/>
    </location>
</feature>
<evidence type="ECO:0008006" key="4">
    <source>
        <dbReference type="Google" id="ProtNLM"/>
    </source>
</evidence>
<reference evidence="2 3" key="1">
    <citation type="journal article" date="2019" name="Emerg. Microbes Infect.">
        <title>Comprehensive subspecies identification of 175 nontuberculous mycobacteria species based on 7547 genomic profiles.</title>
        <authorList>
            <person name="Matsumoto Y."/>
            <person name="Kinjo T."/>
            <person name="Motooka D."/>
            <person name="Nabeya D."/>
            <person name="Jung N."/>
            <person name="Uechi K."/>
            <person name="Horii T."/>
            <person name="Iida T."/>
            <person name="Fujita J."/>
            <person name="Nakamura S."/>
        </authorList>
    </citation>
    <scope>NUCLEOTIDE SEQUENCE [LARGE SCALE GENOMIC DNA]</scope>
    <source>
        <strain evidence="2 3">JCM 30275</strain>
    </source>
</reference>
<organism evidence="2 3">
    <name type="scientific">Mycolicibacterium anyangense</name>
    <dbReference type="NCBI Taxonomy" id="1431246"/>
    <lineage>
        <taxon>Bacteria</taxon>
        <taxon>Bacillati</taxon>
        <taxon>Actinomycetota</taxon>
        <taxon>Actinomycetes</taxon>
        <taxon>Mycobacteriales</taxon>
        <taxon>Mycobacteriaceae</taxon>
        <taxon>Mycolicibacterium</taxon>
    </lineage>
</organism>
<dbReference type="RefSeq" id="WP_163807274.1">
    <property type="nucleotide sequence ID" value="NZ_AP022620.1"/>
</dbReference>
<proteinExistence type="predicted"/>
<dbReference type="EMBL" id="AP022620">
    <property type="protein sequence ID" value="BBZ79966.1"/>
    <property type="molecule type" value="Genomic_DNA"/>
</dbReference>
<evidence type="ECO:0000313" key="3">
    <source>
        <dbReference type="Proteomes" id="UP000467249"/>
    </source>
</evidence>
<name>A0A6N4WD54_9MYCO</name>
<sequence length="152" mass="16548">MPSVVPVVDYEPPASDVGLAPVCLSRNRTPESPPRPQPAPDNAELRAAAMFADAALRRVLEVIDRRRPLSQLRPLLAGGLVDSLLPAVVRHERRSPARLRRVRVQQIGADGTAAEVSATYTRDERVHAIAARVQQVPTPTGPRWQVVALHIG</sequence>
<dbReference type="KEGG" id="many:MANY_53030"/>
<dbReference type="AlphaFoldDB" id="A0A6N4WD54"/>
<evidence type="ECO:0000313" key="2">
    <source>
        <dbReference type="EMBL" id="BBZ79966.1"/>
    </source>
</evidence>